<proteinExistence type="predicted"/>
<organism evidence="6 7">
    <name type="scientific">Ramlibacter albus</name>
    <dbReference type="NCBI Taxonomy" id="2079448"/>
    <lineage>
        <taxon>Bacteria</taxon>
        <taxon>Pseudomonadati</taxon>
        <taxon>Pseudomonadota</taxon>
        <taxon>Betaproteobacteria</taxon>
        <taxon>Burkholderiales</taxon>
        <taxon>Comamonadaceae</taxon>
        <taxon>Ramlibacter</taxon>
    </lineage>
</organism>
<dbReference type="PANTHER" id="PTHR43289:SF34">
    <property type="entry name" value="SERINE_THREONINE-PROTEIN KINASE YBDM-RELATED"/>
    <property type="match status" value="1"/>
</dbReference>
<dbReference type="Gene3D" id="3.40.50.620">
    <property type="entry name" value="HUPs"/>
    <property type="match status" value="1"/>
</dbReference>
<keyword evidence="7" id="KW-1185">Reference proteome</keyword>
<evidence type="ECO:0000256" key="2">
    <source>
        <dbReference type="ARBA" id="ARBA00022741"/>
    </source>
</evidence>
<evidence type="ECO:0000256" key="3">
    <source>
        <dbReference type="ARBA" id="ARBA00022777"/>
    </source>
</evidence>
<keyword evidence="1" id="KW-0808">Transferase</keyword>
<dbReference type="AlphaFoldDB" id="A0A923M4J1"/>
<dbReference type="InterPro" id="IPR000719">
    <property type="entry name" value="Prot_kinase_dom"/>
</dbReference>
<feature type="domain" description="Protein kinase" evidence="5">
    <location>
        <begin position="13"/>
        <end position="284"/>
    </location>
</feature>
<dbReference type="GO" id="GO:0004674">
    <property type="term" value="F:protein serine/threonine kinase activity"/>
    <property type="evidence" value="ECO:0007669"/>
    <property type="project" value="TreeGrafter"/>
</dbReference>
<gene>
    <name evidence="6" type="ORF">H8R02_02250</name>
</gene>
<dbReference type="InterPro" id="IPR011009">
    <property type="entry name" value="Kinase-like_dom_sf"/>
</dbReference>
<dbReference type="PROSITE" id="PS50011">
    <property type="entry name" value="PROTEIN_KINASE_DOM"/>
    <property type="match status" value="1"/>
</dbReference>
<keyword evidence="3 6" id="KW-0418">Kinase</keyword>
<dbReference type="SMART" id="SM00220">
    <property type="entry name" value="S_TKc"/>
    <property type="match status" value="1"/>
</dbReference>
<dbReference type="CDD" id="cd14014">
    <property type="entry name" value="STKc_PknB_like"/>
    <property type="match status" value="1"/>
</dbReference>
<name>A0A923M4J1_9BURK</name>
<dbReference type="CDD" id="cd00293">
    <property type="entry name" value="USP-like"/>
    <property type="match status" value="1"/>
</dbReference>
<evidence type="ECO:0000259" key="5">
    <source>
        <dbReference type="PROSITE" id="PS50011"/>
    </source>
</evidence>
<dbReference type="Pfam" id="PF00069">
    <property type="entry name" value="Pkinase"/>
    <property type="match status" value="1"/>
</dbReference>
<dbReference type="Gene3D" id="1.10.510.10">
    <property type="entry name" value="Transferase(Phosphotransferase) domain 1"/>
    <property type="match status" value="1"/>
</dbReference>
<dbReference type="Pfam" id="PF00582">
    <property type="entry name" value="Usp"/>
    <property type="match status" value="1"/>
</dbReference>
<keyword evidence="2" id="KW-0547">Nucleotide-binding</keyword>
<dbReference type="SUPFAM" id="SSF52402">
    <property type="entry name" value="Adenine nucleotide alpha hydrolases-like"/>
    <property type="match status" value="1"/>
</dbReference>
<evidence type="ECO:0000256" key="4">
    <source>
        <dbReference type="ARBA" id="ARBA00022840"/>
    </source>
</evidence>
<dbReference type="RefSeq" id="WP_187079712.1">
    <property type="nucleotide sequence ID" value="NZ_JACORU010000001.1"/>
</dbReference>
<dbReference type="InterPro" id="IPR006016">
    <property type="entry name" value="UspA"/>
</dbReference>
<dbReference type="GO" id="GO:0005524">
    <property type="term" value="F:ATP binding"/>
    <property type="evidence" value="ECO:0007669"/>
    <property type="project" value="UniProtKB-KW"/>
</dbReference>
<accession>A0A923M4J1</accession>
<comment type="caution">
    <text evidence="6">The sequence shown here is derived from an EMBL/GenBank/DDBJ whole genome shotgun (WGS) entry which is preliminary data.</text>
</comment>
<dbReference type="Proteomes" id="UP000596827">
    <property type="component" value="Unassembled WGS sequence"/>
</dbReference>
<evidence type="ECO:0000313" key="7">
    <source>
        <dbReference type="Proteomes" id="UP000596827"/>
    </source>
</evidence>
<sequence length="479" mass="51707">MTLLAEGSEIDGFVVRGLLHAGGMAHVYAVSYANGRPDPGFAMAMKVPRMAGGDGAENIVGFEVEHQMLRVLDGTHVPRFVAAGDIHRVPYLVMELVPGRSLQQVIDDKRALGQPFSVDQIAGLGNAMAIAAHSLHKQNAVHLDLKPGNVLLKPDGDAVLLDFGLSWHAHHPDLLAEEMRLAVGSPAWIAPEQIVGIRGDPRSDIFAIGVILYELATGELPFGEPQTQGGLRQRLWMSPPPPRALRPDLPPWLQQVIMKCLHPEAAQRYQSAALLAFDLAHPDQVEVTGDGLRTSGPKWTTQLRRWIKAAGMHYQPSPLPAARLDDVPIVMVAVPHHDVTDATLYALRQAVGRSLGIRPGARLACVTVIDPVTDTTETTETQVHRWHLDRLRRWAAGLDLHGHQVSFHVLESGDVAAALLAYAEGNNVSLLVLGSATHGLAMQRLVATVPVKVAMHAPCSVLLVKQAAPFAQLGREAAA</sequence>
<dbReference type="EMBL" id="JACORU010000001">
    <property type="protein sequence ID" value="MBC5763255.1"/>
    <property type="molecule type" value="Genomic_DNA"/>
</dbReference>
<dbReference type="InterPro" id="IPR014729">
    <property type="entry name" value="Rossmann-like_a/b/a_fold"/>
</dbReference>
<reference evidence="6" key="1">
    <citation type="submission" date="2020-08" db="EMBL/GenBank/DDBJ databases">
        <title>Ramlibacter sp. GTP1 16S ribosomal RNA gene genome sequencing and assembly.</title>
        <authorList>
            <person name="Kang M."/>
        </authorList>
    </citation>
    <scope>NUCLEOTIDE SEQUENCE</scope>
    <source>
        <strain evidence="6">GTP1</strain>
    </source>
</reference>
<protein>
    <submittedName>
        <fullName evidence="6">Protein kinase</fullName>
    </submittedName>
</protein>
<evidence type="ECO:0000256" key="1">
    <source>
        <dbReference type="ARBA" id="ARBA00022679"/>
    </source>
</evidence>
<dbReference type="SUPFAM" id="SSF56112">
    <property type="entry name" value="Protein kinase-like (PK-like)"/>
    <property type="match status" value="1"/>
</dbReference>
<dbReference type="Gene3D" id="3.30.200.20">
    <property type="entry name" value="Phosphorylase Kinase, domain 1"/>
    <property type="match status" value="1"/>
</dbReference>
<keyword evidence="4" id="KW-0067">ATP-binding</keyword>
<evidence type="ECO:0000313" key="6">
    <source>
        <dbReference type="EMBL" id="MBC5763255.1"/>
    </source>
</evidence>
<dbReference type="PANTHER" id="PTHR43289">
    <property type="entry name" value="MITOGEN-ACTIVATED PROTEIN KINASE KINASE KINASE 20-RELATED"/>
    <property type="match status" value="1"/>
</dbReference>